<dbReference type="InterPro" id="IPR016181">
    <property type="entry name" value="Acyl_CoA_acyltransferase"/>
</dbReference>
<dbReference type="InterPro" id="IPR000182">
    <property type="entry name" value="GNAT_dom"/>
</dbReference>
<reference evidence="4 5" key="1">
    <citation type="submission" date="2018-11" db="EMBL/GenBank/DDBJ databases">
        <title>Sequencing the genomes of 1000 actinobacteria strains.</title>
        <authorList>
            <person name="Klenk H.-P."/>
        </authorList>
    </citation>
    <scope>NUCLEOTIDE SEQUENCE [LARGE SCALE GENOMIC DNA]</scope>
    <source>
        <strain evidence="4 5">DSM 12652</strain>
    </source>
</reference>
<dbReference type="EMBL" id="RKHO01000001">
    <property type="protein sequence ID" value="ROR92737.1"/>
    <property type="molecule type" value="Genomic_DNA"/>
</dbReference>
<evidence type="ECO:0000313" key="4">
    <source>
        <dbReference type="EMBL" id="ROR92737.1"/>
    </source>
</evidence>
<dbReference type="CDD" id="cd04301">
    <property type="entry name" value="NAT_SF"/>
    <property type="match status" value="1"/>
</dbReference>
<comment type="caution">
    <text evidence="4">The sequence shown here is derived from an EMBL/GenBank/DDBJ whole genome shotgun (WGS) entry which is preliminary data.</text>
</comment>
<dbReference type="PANTHER" id="PTHR43877:SF2">
    <property type="entry name" value="AMINOALKYLPHOSPHONATE N-ACETYLTRANSFERASE-RELATED"/>
    <property type="match status" value="1"/>
</dbReference>
<keyword evidence="5" id="KW-1185">Reference proteome</keyword>
<dbReference type="PROSITE" id="PS51186">
    <property type="entry name" value="GNAT"/>
    <property type="match status" value="1"/>
</dbReference>
<dbReference type="PIRSF" id="PIRSF028520">
    <property type="entry name" value="UCP028520"/>
    <property type="match status" value="1"/>
</dbReference>
<dbReference type="Pfam" id="PF00583">
    <property type="entry name" value="Acetyltransf_1"/>
    <property type="match status" value="1"/>
</dbReference>
<evidence type="ECO:0000256" key="1">
    <source>
        <dbReference type="ARBA" id="ARBA00022679"/>
    </source>
</evidence>
<name>A0A3N2CYX0_9ACTN</name>
<evidence type="ECO:0000259" key="3">
    <source>
        <dbReference type="PROSITE" id="PS51186"/>
    </source>
</evidence>
<dbReference type="RefSeq" id="WP_170169877.1">
    <property type="nucleotide sequence ID" value="NZ_RKHO01000001.1"/>
</dbReference>
<dbReference type="InterPro" id="IPR050832">
    <property type="entry name" value="Bact_Acetyltransf"/>
</dbReference>
<organism evidence="4 5">
    <name type="scientific">Nocardioides aurantiacus</name>
    <dbReference type="NCBI Taxonomy" id="86796"/>
    <lineage>
        <taxon>Bacteria</taxon>
        <taxon>Bacillati</taxon>
        <taxon>Actinomycetota</taxon>
        <taxon>Actinomycetes</taxon>
        <taxon>Propionibacteriales</taxon>
        <taxon>Nocardioidaceae</taxon>
        <taxon>Nocardioides</taxon>
    </lineage>
</organism>
<dbReference type="InterPro" id="IPR016890">
    <property type="entry name" value="UCP028520"/>
</dbReference>
<dbReference type="PANTHER" id="PTHR43877">
    <property type="entry name" value="AMINOALKYLPHOSPHONATE N-ACETYLTRANSFERASE-RELATED-RELATED"/>
    <property type="match status" value="1"/>
</dbReference>
<dbReference type="SUPFAM" id="SSF55729">
    <property type="entry name" value="Acyl-CoA N-acyltransferases (Nat)"/>
    <property type="match status" value="1"/>
</dbReference>
<protein>
    <recommendedName>
        <fullName evidence="3">N-acetyltransferase domain-containing protein</fullName>
    </recommendedName>
</protein>
<proteinExistence type="predicted"/>
<keyword evidence="1" id="KW-0808">Transferase</keyword>
<accession>A0A3N2CYX0</accession>
<evidence type="ECO:0000313" key="5">
    <source>
        <dbReference type="Proteomes" id="UP000281738"/>
    </source>
</evidence>
<keyword evidence="2" id="KW-0012">Acyltransferase</keyword>
<dbReference type="AlphaFoldDB" id="A0A3N2CYX0"/>
<sequence length="166" mass="18384">MTTRLRPIEPTDHDDVLGLNERHVELTAPLDGTRLAELVAWADRALVLDVDGAFAGFVLTYASGSAYDGENFGWFSERYDDLAYLDRVVVHEDFRRRGLATLLYDELEGGCGRPVMALEVNLDPPNEPSLAFHRARGYTEVGQRESGGHVVSMLVKRLAPDLLTGP</sequence>
<dbReference type="GO" id="GO:0016747">
    <property type="term" value="F:acyltransferase activity, transferring groups other than amino-acyl groups"/>
    <property type="evidence" value="ECO:0007669"/>
    <property type="project" value="InterPro"/>
</dbReference>
<evidence type="ECO:0000256" key="2">
    <source>
        <dbReference type="ARBA" id="ARBA00023315"/>
    </source>
</evidence>
<dbReference type="Proteomes" id="UP000281738">
    <property type="component" value="Unassembled WGS sequence"/>
</dbReference>
<feature type="domain" description="N-acetyltransferase" evidence="3">
    <location>
        <begin position="3"/>
        <end position="161"/>
    </location>
</feature>
<dbReference type="Gene3D" id="3.40.630.30">
    <property type="match status" value="1"/>
</dbReference>
<gene>
    <name evidence="4" type="ORF">EDD33_3636</name>
</gene>